<evidence type="ECO:0008006" key="4">
    <source>
        <dbReference type="Google" id="ProtNLM"/>
    </source>
</evidence>
<accession>A0A1I7MHT4</accession>
<evidence type="ECO:0000313" key="3">
    <source>
        <dbReference type="Proteomes" id="UP000198881"/>
    </source>
</evidence>
<sequence>MAALLAACTPGPTSSEGAGSGEGPSSGSASPTPSPSPTPEPVPELPGGGTTLFPGRRMIALYGSPGTSSLGLLGEQDIDAALERAADLAAEYQPFSEEPVIPAFEIISTIATAAPGPTGDYTTPVERERLTEWVVKAGEADTYVVLDLQPGTQDFLTQAQMFEDLLVMPHVGLALDPEWRLKPGQRHMRQIGSVSAAEVNQVTAWLAELVEEHRLPEKLVILHQFKLMMLPDREEITSPDGLVVMVHADGNGTPEQKQDTWRVLKQDLPRGWRLGWKNFIDEDSPTFTPEQTMTEVTPTPWFVSYQ</sequence>
<protein>
    <recommendedName>
        <fullName evidence="4">Lipoprotein</fullName>
    </recommendedName>
</protein>
<dbReference type="STRING" id="574650.SAMN04487966_102384"/>
<dbReference type="Proteomes" id="UP000198881">
    <property type="component" value="Unassembled WGS sequence"/>
</dbReference>
<dbReference type="EMBL" id="FPCG01000002">
    <property type="protein sequence ID" value="SFV21494.1"/>
    <property type="molecule type" value="Genomic_DNA"/>
</dbReference>
<name>A0A1I7MHT4_9MICC</name>
<evidence type="ECO:0000313" key="2">
    <source>
        <dbReference type="EMBL" id="SFV21494.1"/>
    </source>
</evidence>
<gene>
    <name evidence="2" type="ORF">SAMN04487966_102384</name>
</gene>
<feature type="compositionally biased region" description="Pro residues" evidence="1">
    <location>
        <begin position="32"/>
        <end position="44"/>
    </location>
</feature>
<evidence type="ECO:0000256" key="1">
    <source>
        <dbReference type="SAM" id="MobiDB-lite"/>
    </source>
</evidence>
<dbReference type="RefSeq" id="WP_218154300.1">
    <property type="nucleotide sequence ID" value="NZ_FPCG01000002.1"/>
</dbReference>
<dbReference type="AlphaFoldDB" id="A0A1I7MHT4"/>
<feature type="region of interest" description="Disordered" evidence="1">
    <location>
        <begin position="1"/>
        <end position="50"/>
    </location>
</feature>
<keyword evidence="3" id="KW-1185">Reference proteome</keyword>
<organism evidence="2 3">
    <name type="scientific">Micrococcus terreus</name>
    <dbReference type="NCBI Taxonomy" id="574650"/>
    <lineage>
        <taxon>Bacteria</taxon>
        <taxon>Bacillati</taxon>
        <taxon>Actinomycetota</taxon>
        <taxon>Actinomycetes</taxon>
        <taxon>Micrococcales</taxon>
        <taxon>Micrococcaceae</taxon>
        <taxon>Micrococcus</taxon>
    </lineage>
</organism>
<reference evidence="2 3" key="1">
    <citation type="submission" date="2016-10" db="EMBL/GenBank/DDBJ databases">
        <authorList>
            <person name="de Groot N.N."/>
        </authorList>
    </citation>
    <scope>NUCLEOTIDE SEQUENCE [LARGE SCALE GENOMIC DNA]</scope>
    <source>
        <strain evidence="2 3">CGMCC 1.7054</strain>
    </source>
</reference>
<proteinExistence type="predicted"/>